<evidence type="ECO:0000256" key="1">
    <source>
        <dbReference type="SAM" id="MobiDB-lite"/>
    </source>
</evidence>
<accession>A0AAD6WK23</accession>
<protein>
    <submittedName>
        <fullName evidence="2">Ribonuclease H-like domain-containing protein</fullName>
    </submittedName>
</protein>
<dbReference type="Proteomes" id="UP001218188">
    <property type="component" value="Unassembled WGS sequence"/>
</dbReference>
<dbReference type="EMBL" id="JARJCM010000579">
    <property type="protein sequence ID" value="KAJ7016163.1"/>
    <property type="molecule type" value="Genomic_DNA"/>
</dbReference>
<dbReference type="SUPFAM" id="SSF53098">
    <property type="entry name" value="Ribonuclease H-like"/>
    <property type="match status" value="1"/>
</dbReference>
<dbReference type="AlphaFoldDB" id="A0AAD6WK23"/>
<sequence length="759" mass="85426">MAHRAEELKEQDEKDVQAGVREYPRDAEELADQVELDVKAISGKAETMLSHLSGCEHADPAAKATALAGSKKENRVGRNVRLSRTQTLARHAVLQHGPPLNVNLQSAPVDAMTLNIPRATFTDPIPGSSSQMMWDPSKQQEFAEDLCKLFIACNVAWNSANNPELHLFFTKYLPGAKIPDRRVLSGRVLDTLVGQVENEMKAKVSGKLGMGQCDGWKSGAKASIITSSVTVEAEAAHDVSPEKKSADNLLEIVLADIEYCETEFGISFIGYFKIPRLLVPPCWGHQVNLIVVEVLRLKIPCMEAIDEGTDLAKWFINHSRALGLLKDHQKLTERFKITHRILTLIFPVISRWIYHFLAVRRILTLSTSVRGLYHQDPETLIACAGAKRDATERARAVLQPIENPQFWKNLAEVKIILEPLAIAAKCMQRPDAGIDQVLLMLGNLYRIYGTSTMAPRVRNCVQNSLEKRWRAMERPAFILALFLNPYIRATAFSKTNPAVKPIALYNIAKELFTRFFDIEPDLDFHAAFFDYSKDSKEFSANYMGLAMMKEMYERENQHVNVVRVWERLDTGAKNGRNGLTRLAIWLLSVVANSAGSERGFSKFGIILSKLRTQLSIQKVRKMSTVDSSLKRKHEELGMKTDRIKRRFVRFAEQFTPSQSANMDYEATDSFAGLSTQLVRDAETDGLLGGEDNEEEEEEDDDEPGRVHSATLYNLKALFQYPDDESGTLANGLGFYWQGGLKDLHEELELYDLLMEEDDA</sequence>
<name>A0AAD6WK23_9AGAR</name>
<feature type="compositionally biased region" description="Acidic residues" evidence="1">
    <location>
        <begin position="690"/>
        <end position="702"/>
    </location>
</feature>
<feature type="region of interest" description="Disordered" evidence="1">
    <location>
        <begin position="685"/>
        <end position="705"/>
    </location>
</feature>
<proteinExistence type="predicted"/>
<evidence type="ECO:0000313" key="3">
    <source>
        <dbReference type="Proteomes" id="UP001218188"/>
    </source>
</evidence>
<organism evidence="2 3">
    <name type="scientific">Mycena alexandri</name>
    <dbReference type="NCBI Taxonomy" id="1745969"/>
    <lineage>
        <taxon>Eukaryota</taxon>
        <taxon>Fungi</taxon>
        <taxon>Dikarya</taxon>
        <taxon>Basidiomycota</taxon>
        <taxon>Agaricomycotina</taxon>
        <taxon>Agaricomycetes</taxon>
        <taxon>Agaricomycetidae</taxon>
        <taxon>Agaricales</taxon>
        <taxon>Marasmiineae</taxon>
        <taxon>Mycenaceae</taxon>
        <taxon>Mycena</taxon>
    </lineage>
</organism>
<evidence type="ECO:0000313" key="2">
    <source>
        <dbReference type="EMBL" id="KAJ7016163.1"/>
    </source>
</evidence>
<reference evidence="2" key="1">
    <citation type="submission" date="2023-03" db="EMBL/GenBank/DDBJ databases">
        <title>Massive genome expansion in bonnet fungi (Mycena s.s.) driven by repeated elements and novel gene families across ecological guilds.</title>
        <authorList>
            <consortium name="Lawrence Berkeley National Laboratory"/>
            <person name="Harder C.B."/>
            <person name="Miyauchi S."/>
            <person name="Viragh M."/>
            <person name="Kuo A."/>
            <person name="Thoen E."/>
            <person name="Andreopoulos B."/>
            <person name="Lu D."/>
            <person name="Skrede I."/>
            <person name="Drula E."/>
            <person name="Henrissat B."/>
            <person name="Morin E."/>
            <person name="Kohler A."/>
            <person name="Barry K."/>
            <person name="LaButti K."/>
            <person name="Morin E."/>
            <person name="Salamov A."/>
            <person name="Lipzen A."/>
            <person name="Mereny Z."/>
            <person name="Hegedus B."/>
            <person name="Baldrian P."/>
            <person name="Stursova M."/>
            <person name="Weitz H."/>
            <person name="Taylor A."/>
            <person name="Grigoriev I.V."/>
            <person name="Nagy L.G."/>
            <person name="Martin F."/>
            <person name="Kauserud H."/>
        </authorList>
    </citation>
    <scope>NUCLEOTIDE SEQUENCE</scope>
    <source>
        <strain evidence="2">CBHHK200</strain>
    </source>
</reference>
<keyword evidence="3" id="KW-1185">Reference proteome</keyword>
<gene>
    <name evidence="2" type="ORF">C8F04DRAFT_1282455</name>
</gene>
<comment type="caution">
    <text evidence="2">The sequence shown here is derived from an EMBL/GenBank/DDBJ whole genome shotgun (WGS) entry which is preliminary data.</text>
</comment>
<dbReference type="InterPro" id="IPR012337">
    <property type="entry name" value="RNaseH-like_sf"/>
</dbReference>